<dbReference type="KEGG" id="shal:SHALO_1869"/>
<evidence type="ECO:0000256" key="3">
    <source>
        <dbReference type="ARBA" id="ARBA00023163"/>
    </source>
</evidence>
<keyword evidence="6" id="KW-1185">Reference proteome</keyword>
<dbReference type="GO" id="GO:0003700">
    <property type="term" value="F:DNA-binding transcription factor activity"/>
    <property type="evidence" value="ECO:0007669"/>
    <property type="project" value="InterPro"/>
</dbReference>
<dbReference type="Gene3D" id="1.10.10.60">
    <property type="entry name" value="Homeodomain-like"/>
    <property type="match status" value="2"/>
</dbReference>
<sequence length="328" mass="38177">MSESSVLRINAYDLLQIAQTKQYPFSRENFLAKVKPELGDGTFIWYNLGNGVAAYTYAYVLHQDTITSLSSDISGAVLVFNLGDDFTHVFKNKTQYLIKKNSFFIGFSSHAFCMEMQMQKDKHYRTITIGIKEELLFHLISNYQEVYTKMAEETQQNGYAVLEGGEIDLRQLEILKAFDEHAMDENLLNVLYLEAHIMYLAHYTIERMMSTMHKIADFSLDIKTIHSLEKARHIILHEYDKELSIKQIAYRSAINECYLKKDFKAYYGMTVYEMLQKQRLDVAKTLLQNNMSVKEAAFKVGYKHTGNFSKRFVEHFGISPSIYRKQLL</sequence>
<evidence type="ECO:0000256" key="2">
    <source>
        <dbReference type="ARBA" id="ARBA00023125"/>
    </source>
</evidence>
<dbReference type="InterPro" id="IPR020449">
    <property type="entry name" value="Tscrpt_reg_AraC-type_HTH"/>
</dbReference>
<accession>A0A1D7TL04</accession>
<keyword evidence="2" id="KW-0238">DNA-binding</keyword>
<dbReference type="EMBL" id="CP017111">
    <property type="protein sequence ID" value="AOO65640.1"/>
    <property type="molecule type" value="Genomic_DNA"/>
</dbReference>
<dbReference type="InterPro" id="IPR018062">
    <property type="entry name" value="HTH_AraC-typ_CS"/>
</dbReference>
<dbReference type="STRING" id="1193502.SHALO_1869"/>
<dbReference type="AlphaFoldDB" id="A0A1D7TL04"/>
<dbReference type="SMART" id="SM00342">
    <property type="entry name" value="HTH_ARAC"/>
    <property type="match status" value="1"/>
</dbReference>
<dbReference type="PANTHER" id="PTHR47893">
    <property type="entry name" value="REGULATORY PROTEIN PCHR"/>
    <property type="match status" value="1"/>
</dbReference>
<dbReference type="PATRIC" id="fig|1193502.14.peg.1900"/>
<reference evidence="6" key="1">
    <citation type="submission" date="2016-08" db="EMBL/GenBank/DDBJ databases">
        <title>Complete genome sequence of the organohalide-respiring Epsilonproteobacterium Sulfurospirillum halorespirans.</title>
        <authorList>
            <person name="Goris T."/>
            <person name="Zimmermann J."/>
            <person name="Schenz B."/>
            <person name="Lemos M."/>
            <person name="Hackermueller J."/>
            <person name="Diekert G."/>
        </authorList>
    </citation>
    <scope>NUCLEOTIDE SEQUENCE [LARGE SCALE GENOMIC DNA]</scope>
    <source>
        <strain>DSM 13726</strain>
        <strain evidence="6">PCE-M2</strain>
    </source>
</reference>
<evidence type="ECO:0000259" key="4">
    <source>
        <dbReference type="PROSITE" id="PS01124"/>
    </source>
</evidence>
<dbReference type="Proteomes" id="UP000094609">
    <property type="component" value="Chromosome"/>
</dbReference>
<dbReference type="InterPro" id="IPR053142">
    <property type="entry name" value="PchR_regulatory_protein"/>
</dbReference>
<feature type="domain" description="HTH araC/xylS-type" evidence="4">
    <location>
        <begin position="229"/>
        <end position="326"/>
    </location>
</feature>
<dbReference type="GO" id="GO:0043565">
    <property type="term" value="F:sequence-specific DNA binding"/>
    <property type="evidence" value="ECO:0007669"/>
    <property type="project" value="InterPro"/>
</dbReference>
<dbReference type="InterPro" id="IPR009057">
    <property type="entry name" value="Homeodomain-like_sf"/>
</dbReference>
<protein>
    <submittedName>
        <fullName evidence="5">Transcriptional regulator, AraC family</fullName>
    </submittedName>
</protein>
<name>A0A1D7TL04_9BACT</name>
<dbReference type="PROSITE" id="PS00041">
    <property type="entry name" value="HTH_ARAC_FAMILY_1"/>
    <property type="match status" value="1"/>
</dbReference>
<dbReference type="PANTHER" id="PTHR47893:SF1">
    <property type="entry name" value="REGULATORY PROTEIN PCHR"/>
    <property type="match status" value="1"/>
</dbReference>
<evidence type="ECO:0000256" key="1">
    <source>
        <dbReference type="ARBA" id="ARBA00023015"/>
    </source>
</evidence>
<gene>
    <name evidence="5" type="ORF">SHALO_1869</name>
</gene>
<dbReference type="SUPFAM" id="SSF46689">
    <property type="entry name" value="Homeodomain-like"/>
    <property type="match status" value="2"/>
</dbReference>
<proteinExistence type="predicted"/>
<dbReference type="Pfam" id="PF12833">
    <property type="entry name" value="HTH_18"/>
    <property type="match status" value="1"/>
</dbReference>
<dbReference type="PROSITE" id="PS01124">
    <property type="entry name" value="HTH_ARAC_FAMILY_2"/>
    <property type="match status" value="1"/>
</dbReference>
<evidence type="ECO:0000313" key="5">
    <source>
        <dbReference type="EMBL" id="AOO65640.1"/>
    </source>
</evidence>
<keyword evidence="3" id="KW-0804">Transcription</keyword>
<organism evidence="5 6">
    <name type="scientific">Sulfurospirillum halorespirans DSM 13726</name>
    <dbReference type="NCBI Taxonomy" id="1193502"/>
    <lineage>
        <taxon>Bacteria</taxon>
        <taxon>Pseudomonadati</taxon>
        <taxon>Campylobacterota</taxon>
        <taxon>Epsilonproteobacteria</taxon>
        <taxon>Campylobacterales</taxon>
        <taxon>Sulfurospirillaceae</taxon>
        <taxon>Sulfurospirillum</taxon>
    </lineage>
</organism>
<dbReference type="InterPro" id="IPR018060">
    <property type="entry name" value="HTH_AraC"/>
</dbReference>
<keyword evidence="1" id="KW-0805">Transcription regulation</keyword>
<dbReference type="PRINTS" id="PR00032">
    <property type="entry name" value="HTHARAC"/>
</dbReference>
<evidence type="ECO:0000313" key="6">
    <source>
        <dbReference type="Proteomes" id="UP000094609"/>
    </source>
</evidence>
<dbReference type="RefSeq" id="WP_069478297.1">
    <property type="nucleotide sequence ID" value="NZ_CP017111.1"/>
</dbReference>